<dbReference type="InterPro" id="IPR005182">
    <property type="entry name" value="YdbS-like_PH"/>
</dbReference>
<sequence length="176" mass="19288">MEEKTLLEARFHHKLGHYWLTSGAVVLAVSVVGIPLLLLWYPIGLWATHRYIANMSAELTTKKLIVRKGILTRTENTVPLEKITDMAMIQGPLMRLFGIHKLTIETAGQSGNGALISLTGVEEVAEFRAAVMAQKSALAEQSQPVEAKVDVAAQTLACLQSIDQTLRRIDAKLAQS</sequence>
<dbReference type="STRING" id="323850.Shew_2966"/>
<dbReference type="Proteomes" id="UP000001558">
    <property type="component" value="Chromosome"/>
</dbReference>
<feature type="transmembrane region" description="Helical" evidence="1">
    <location>
        <begin position="20"/>
        <end position="41"/>
    </location>
</feature>
<keyword evidence="1" id="KW-0472">Membrane</keyword>
<reference evidence="3 4" key="1">
    <citation type="submission" date="2007-03" db="EMBL/GenBank/DDBJ databases">
        <title>Complete sequence of Shewanella loihica PV-4.</title>
        <authorList>
            <consortium name="US DOE Joint Genome Institute"/>
            <person name="Copeland A."/>
            <person name="Lucas S."/>
            <person name="Lapidus A."/>
            <person name="Barry K."/>
            <person name="Detter J.C."/>
            <person name="Glavina del Rio T."/>
            <person name="Hammon N."/>
            <person name="Israni S."/>
            <person name="Dalin E."/>
            <person name="Tice H."/>
            <person name="Pitluck S."/>
            <person name="Chain P."/>
            <person name="Malfatti S."/>
            <person name="Shin M."/>
            <person name="Vergez L."/>
            <person name="Schmutz J."/>
            <person name="Larimer F."/>
            <person name="Land M."/>
            <person name="Hauser L."/>
            <person name="Kyrpides N."/>
            <person name="Mikhailova N."/>
            <person name="Romine M.F."/>
            <person name="Serres G."/>
            <person name="Fredrickson J."/>
            <person name="Tiedje J."/>
            <person name="Richardson P."/>
        </authorList>
    </citation>
    <scope>NUCLEOTIDE SEQUENCE [LARGE SCALE GENOMIC DNA]</scope>
    <source>
        <strain evidence="4">ATCC BAA-1088 / PV-4</strain>
    </source>
</reference>
<dbReference type="KEGG" id="slo:Shew_2966"/>
<evidence type="ECO:0000256" key="1">
    <source>
        <dbReference type="SAM" id="Phobius"/>
    </source>
</evidence>
<evidence type="ECO:0000259" key="2">
    <source>
        <dbReference type="Pfam" id="PF03703"/>
    </source>
</evidence>
<keyword evidence="4" id="KW-1185">Reference proteome</keyword>
<dbReference type="OrthoDB" id="8754159at2"/>
<dbReference type="RefSeq" id="WP_011866763.1">
    <property type="nucleotide sequence ID" value="NC_009092.1"/>
</dbReference>
<protein>
    <submittedName>
        <fullName evidence="3">Membrane-flanked domain protein</fullName>
    </submittedName>
</protein>
<dbReference type="HOGENOM" id="CLU_126590_0_0_6"/>
<dbReference type="EMBL" id="CP000606">
    <property type="protein sequence ID" value="ABO24832.1"/>
    <property type="molecule type" value="Genomic_DNA"/>
</dbReference>
<dbReference type="eggNOG" id="COG3428">
    <property type="taxonomic scope" value="Bacteria"/>
</dbReference>
<keyword evidence="1" id="KW-0812">Transmembrane</keyword>
<dbReference type="AlphaFoldDB" id="A3QH84"/>
<feature type="domain" description="YdbS-like PH" evidence="2">
    <location>
        <begin position="58"/>
        <end position="129"/>
    </location>
</feature>
<organism evidence="3 4">
    <name type="scientific">Shewanella loihica (strain ATCC BAA-1088 / PV-4)</name>
    <dbReference type="NCBI Taxonomy" id="323850"/>
    <lineage>
        <taxon>Bacteria</taxon>
        <taxon>Pseudomonadati</taxon>
        <taxon>Pseudomonadota</taxon>
        <taxon>Gammaproteobacteria</taxon>
        <taxon>Alteromonadales</taxon>
        <taxon>Shewanellaceae</taxon>
        <taxon>Shewanella</taxon>
    </lineage>
</organism>
<evidence type="ECO:0000313" key="3">
    <source>
        <dbReference type="EMBL" id="ABO24832.1"/>
    </source>
</evidence>
<gene>
    <name evidence="3" type="ordered locus">Shew_2966</name>
</gene>
<name>A3QH84_SHELP</name>
<keyword evidence="1" id="KW-1133">Transmembrane helix</keyword>
<dbReference type="PANTHER" id="PTHR37938:SF1">
    <property type="entry name" value="BLL0215 PROTEIN"/>
    <property type="match status" value="1"/>
</dbReference>
<dbReference type="PANTHER" id="PTHR37938">
    <property type="entry name" value="BLL0215 PROTEIN"/>
    <property type="match status" value="1"/>
</dbReference>
<accession>A3QH84</accession>
<evidence type="ECO:0000313" key="4">
    <source>
        <dbReference type="Proteomes" id="UP000001558"/>
    </source>
</evidence>
<proteinExistence type="predicted"/>
<dbReference type="Pfam" id="PF03703">
    <property type="entry name" value="bPH_2"/>
    <property type="match status" value="1"/>
</dbReference>